<keyword evidence="3" id="KW-1185">Reference proteome</keyword>
<evidence type="ECO:0000313" key="2">
    <source>
        <dbReference type="EMBL" id="CAB9512733.1"/>
    </source>
</evidence>
<name>A0A9N8E1G5_9STRA</name>
<dbReference type="PANTHER" id="PTHR14614:SF123">
    <property type="entry name" value="OS04G0645500 PROTEIN"/>
    <property type="match status" value="1"/>
</dbReference>
<keyword evidence="2" id="KW-0808">Transferase</keyword>
<dbReference type="Gene3D" id="3.40.50.150">
    <property type="entry name" value="Vaccinia Virus protein VP39"/>
    <property type="match status" value="1"/>
</dbReference>
<evidence type="ECO:0000256" key="1">
    <source>
        <dbReference type="SAM" id="MobiDB-lite"/>
    </source>
</evidence>
<dbReference type="Pfam" id="PF10294">
    <property type="entry name" value="Methyltransf_16"/>
    <property type="match status" value="1"/>
</dbReference>
<sequence length="266" mass="30633">MTETETLEATNTKKVEEEEDSDDDEDYPRWIRSIRSKTGLETAIEIDWPSSSQTLTLSTCMEPDDIAPMFDGTQWAGTRVWRSSIVATQYLLAHHHEQSDQTLLELGCGLGVPGMILHALRGWKVVLTDKDPLPKQLENNSKTNFGEEVYGAQIQAHELDWSRDGVQELMKKQYFSSQQFDFVVNCDCVYEPLYGESWKLLVETMDELLRINPQTVMITSLERRKADGVDKFLKALEQSDHISKVERLDFETDWPEVQLYRVYGCL</sequence>
<dbReference type="SUPFAM" id="SSF53335">
    <property type="entry name" value="S-adenosyl-L-methionine-dependent methyltransferases"/>
    <property type="match status" value="1"/>
</dbReference>
<dbReference type="CDD" id="cd02440">
    <property type="entry name" value="AdoMet_MTases"/>
    <property type="match status" value="1"/>
</dbReference>
<dbReference type="GO" id="GO:0008168">
    <property type="term" value="F:methyltransferase activity"/>
    <property type="evidence" value="ECO:0007669"/>
    <property type="project" value="UniProtKB-KW"/>
</dbReference>
<dbReference type="InterPro" id="IPR019410">
    <property type="entry name" value="Methyltransf_16"/>
</dbReference>
<protein>
    <submittedName>
        <fullName evidence="2">Methyltransferase</fullName>
    </submittedName>
</protein>
<dbReference type="AlphaFoldDB" id="A0A9N8E1G5"/>
<dbReference type="PANTHER" id="PTHR14614">
    <property type="entry name" value="HEPATOCELLULAR CARCINOMA-ASSOCIATED ANTIGEN"/>
    <property type="match status" value="1"/>
</dbReference>
<comment type="caution">
    <text evidence="2">The sequence shown here is derived from an EMBL/GenBank/DDBJ whole genome shotgun (WGS) entry which is preliminary data.</text>
</comment>
<dbReference type="EMBL" id="CAICTM010000551">
    <property type="protein sequence ID" value="CAB9512733.1"/>
    <property type="molecule type" value="Genomic_DNA"/>
</dbReference>
<keyword evidence="2" id="KW-0489">Methyltransferase</keyword>
<proteinExistence type="predicted"/>
<dbReference type="Proteomes" id="UP001153069">
    <property type="component" value="Unassembled WGS sequence"/>
</dbReference>
<accession>A0A9N8E1G5</accession>
<feature type="compositionally biased region" description="Polar residues" evidence="1">
    <location>
        <begin position="1"/>
        <end position="10"/>
    </location>
</feature>
<feature type="region of interest" description="Disordered" evidence="1">
    <location>
        <begin position="1"/>
        <end position="27"/>
    </location>
</feature>
<reference evidence="2" key="1">
    <citation type="submission" date="2020-06" db="EMBL/GenBank/DDBJ databases">
        <authorList>
            <consortium name="Plant Systems Biology data submission"/>
        </authorList>
    </citation>
    <scope>NUCLEOTIDE SEQUENCE</scope>
    <source>
        <strain evidence="2">D6</strain>
    </source>
</reference>
<dbReference type="OrthoDB" id="413520at2759"/>
<dbReference type="GO" id="GO:0032259">
    <property type="term" value="P:methylation"/>
    <property type="evidence" value="ECO:0007669"/>
    <property type="project" value="UniProtKB-KW"/>
</dbReference>
<dbReference type="InterPro" id="IPR029063">
    <property type="entry name" value="SAM-dependent_MTases_sf"/>
</dbReference>
<gene>
    <name evidence="2" type="ORF">SEMRO_552_G165130.1</name>
</gene>
<evidence type="ECO:0000313" key="3">
    <source>
        <dbReference type="Proteomes" id="UP001153069"/>
    </source>
</evidence>
<organism evidence="2 3">
    <name type="scientific">Seminavis robusta</name>
    <dbReference type="NCBI Taxonomy" id="568900"/>
    <lineage>
        <taxon>Eukaryota</taxon>
        <taxon>Sar</taxon>
        <taxon>Stramenopiles</taxon>
        <taxon>Ochrophyta</taxon>
        <taxon>Bacillariophyta</taxon>
        <taxon>Bacillariophyceae</taxon>
        <taxon>Bacillariophycidae</taxon>
        <taxon>Naviculales</taxon>
        <taxon>Naviculaceae</taxon>
        <taxon>Seminavis</taxon>
    </lineage>
</organism>
<feature type="compositionally biased region" description="Acidic residues" evidence="1">
    <location>
        <begin position="17"/>
        <end position="26"/>
    </location>
</feature>